<reference evidence="1 2" key="1">
    <citation type="submission" date="2020-05" db="EMBL/GenBank/DDBJ databases">
        <title>Identification and distribution of gene clusters putatively required for synthesis of sphingolipid metabolism inhibitors in phylogenetically diverse species of the filamentous fungus Fusarium.</title>
        <authorList>
            <person name="Kim H.-S."/>
            <person name="Busman M."/>
            <person name="Brown D.W."/>
            <person name="Divon H."/>
            <person name="Uhlig S."/>
            <person name="Proctor R.H."/>
        </authorList>
    </citation>
    <scope>NUCLEOTIDE SEQUENCE [LARGE SCALE GENOMIC DNA]</scope>
    <source>
        <strain evidence="1 2">NRRL 25311</strain>
    </source>
</reference>
<keyword evidence="2" id="KW-1185">Reference proteome</keyword>
<proteinExistence type="predicted"/>
<comment type="caution">
    <text evidence="1">The sequence shown here is derived from an EMBL/GenBank/DDBJ whole genome shotgun (WGS) entry which is preliminary data.</text>
</comment>
<evidence type="ECO:0000313" key="2">
    <source>
        <dbReference type="Proteomes" id="UP000562682"/>
    </source>
</evidence>
<dbReference type="AlphaFoldDB" id="A0A8H5XI25"/>
<dbReference type="Proteomes" id="UP000562682">
    <property type="component" value="Unassembled WGS sequence"/>
</dbReference>
<accession>A0A8H5XI25</accession>
<protein>
    <submittedName>
        <fullName evidence="1">Uncharacterized protein</fullName>
    </submittedName>
</protein>
<evidence type="ECO:0000313" key="1">
    <source>
        <dbReference type="EMBL" id="KAF5694160.1"/>
    </source>
</evidence>
<dbReference type="EMBL" id="JAAOAK010000027">
    <property type="protein sequence ID" value="KAF5694160.1"/>
    <property type="molecule type" value="Genomic_DNA"/>
</dbReference>
<name>A0A8H5XI25_9HYPO</name>
<sequence length="360" mass="41116">MTSRFSPASQGLATLNVLGNEHQNMLERAVRNVLSTEVAELVYAQILDGLPTEKSLRDSSDFVKDHPVHSLHHSDICPGYVDKAREFRDQFDLSQLQLDPKIIKAFSDTVPGSEKLNLRLVEVVAVACHQIGAFLFNLDDGAHKHKVYEDWRQSVLEEKERGVESRKYYDPPPIAFCHRAYRYPEQYPQGMADVAGYWAESKILGGVVVFDRGETEQECNAMWIHGDLIRGPRTLYPPTKEQFDALIKFLTIPFGESPACPFPIHGSSVNRPRWHRYHALACYHIFRDKYERRLSPNPPQPGCVEDGMDWPELDDRRLLLLGGFINPRGEPYVSDDEYAAAIERIKNITPSSPLWRQSEI</sequence>
<gene>
    <name evidence="1" type="ORF">FDENT_1465</name>
</gene>
<organism evidence="1 2">
    <name type="scientific">Fusarium denticulatum</name>
    <dbReference type="NCBI Taxonomy" id="48507"/>
    <lineage>
        <taxon>Eukaryota</taxon>
        <taxon>Fungi</taxon>
        <taxon>Dikarya</taxon>
        <taxon>Ascomycota</taxon>
        <taxon>Pezizomycotina</taxon>
        <taxon>Sordariomycetes</taxon>
        <taxon>Hypocreomycetidae</taxon>
        <taxon>Hypocreales</taxon>
        <taxon>Nectriaceae</taxon>
        <taxon>Fusarium</taxon>
        <taxon>Fusarium fujikuroi species complex</taxon>
    </lineage>
</organism>